<name>A0A381TJN3_9ZZZZ</name>
<evidence type="ECO:0000256" key="4">
    <source>
        <dbReference type="ARBA" id="ARBA00022692"/>
    </source>
</evidence>
<dbReference type="SUPFAM" id="SSF103473">
    <property type="entry name" value="MFS general substrate transporter"/>
    <property type="match status" value="1"/>
</dbReference>
<dbReference type="InterPro" id="IPR011701">
    <property type="entry name" value="MFS"/>
</dbReference>
<keyword evidence="4 7" id="KW-0812">Transmembrane</keyword>
<feature type="transmembrane region" description="Helical" evidence="7">
    <location>
        <begin position="346"/>
        <end position="366"/>
    </location>
</feature>
<dbReference type="InterPro" id="IPR050171">
    <property type="entry name" value="MFS_Transporters"/>
</dbReference>
<feature type="transmembrane region" description="Helical" evidence="7">
    <location>
        <begin position="58"/>
        <end position="75"/>
    </location>
</feature>
<evidence type="ECO:0000259" key="8">
    <source>
        <dbReference type="PROSITE" id="PS50850"/>
    </source>
</evidence>
<feature type="domain" description="Major facilitator superfamily (MFS) profile" evidence="8">
    <location>
        <begin position="1"/>
        <end position="369"/>
    </location>
</feature>
<dbReference type="InterPro" id="IPR020846">
    <property type="entry name" value="MFS_dom"/>
</dbReference>
<evidence type="ECO:0000256" key="7">
    <source>
        <dbReference type="SAM" id="Phobius"/>
    </source>
</evidence>
<feature type="transmembrane region" description="Helical" evidence="7">
    <location>
        <begin position="115"/>
        <end position="138"/>
    </location>
</feature>
<evidence type="ECO:0000256" key="3">
    <source>
        <dbReference type="ARBA" id="ARBA00022475"/>
    </source>
</evidence>
<accession>A0A381TJN3</accession>
<feature type="transmembrane region" description="Helical" evidence="7">
    <location>
        <begin position="186"/>
        <end position="207"/>
    </location>
</feature>
<keyword evidence="3" id="KW-1003">Cell membrane</keyword>
<proteinExistence type="predicted"/>
<dbReference type="AlphaFoldDB" id="A0A381TJN3"/>
<feature type="transmembrane region" description="Helical" evidence="7">
    <location>
        <begin position="279"/>
        <end position="301"/>
    </location>
</feature>
<dbReference type="PANTHER" id="PTHR23517">
    <property type="entry name" value="RESISTANCE PROTEIN MDTM, PUTATIVE-RELATED-RELATED"/>
    <property type="match status" value="1"/>
</dbReference>
<feature type="transmembrane region" description="Helical" evidence="7">
    <location>
        <begin position="219"/>
        <end position="245"/>
    </location>
</feature>
<dbReference type="Gene3D" id="1.20.1250.20">
    <property type="entry name" value="MFS general substrate transporter like domains"/>
    <property type="match status" value="2"/>
</dbReference>
<feature type="transmembrane region" description="Helical" evidence="7">
    <location>
        <begin position="81"/>
        <end position="103"/>
    </location>
</feature>
<evidence type="ECO:0000313" key="9">
    <source>
        <dbReference type="EMBL" id="SVA15748.1"/>
    </source>
</evidence>
<dbReference type="PROSITE" id="PS50850">
    <property type="entry name" value="MFS"/>
    <property type="match status" value="1"/>
</dbReference>
<comment type="subcellular location">
    <subcellularLocation>
        <location evidence="1">Cell membrane</location>
        <topology evidence="1">Multi-pass membrane protein</topology>
    </subcellularLocation>
</comment>
<feature type="transmembrane region" description="Helical" evidence="7">
    <location>
        <begin position="313"/>
        <end position="334"/>
    </location>
</feature>
<evidence type="ECO:0000256" key="2">
    <source>
        <dbReference type="ARBA" id="ARBA00022448"/>
    </source>
</evidence>
<evidence type="ECO:0000256" key="6">
    <source>
        <dbReference type="ARBA" id="ARBA00023136"/>
    </source>
</evidence>
<dbReference type="GO" id="GO:0022857">
    <property type="term" value="F:transmembrane transporter activity"/>
    <property type="evidence" value="ECO:0007669"/>
    <property type="project" value="InterPro"/>
</dbReference>
<sequence length="375" mass="41607">MHMFAAFYFVIVLSIEQEWHFTYDELISLWTLGALLIGLGALPAGWLSDRWSRSSMMVIMFIGMGLSSILCGLSNEQFSLFIGLSLLGLSCSIYHPVGIAWVVNSSEKKGRALGINGIFGGVGIGSGAFIAGLLIKYFDWKFAFIIPGIISLIIGIILFFFISNNLISFQNSKTKDLEENNSSHNLIIIACIMLFSMFGLGLTFQIMQTSLPKVFDIRIANLSTFAIGSIIGIIYGISGLMTLVGGFLADKFSLKKIYVIGIAAQVPCFYFIANFSGIPLIFVCLMAAMFNSSILPTENILLAKFTPERHHGLIYGFKFIVAFGSAPIAVFLISKIYEQTQEFTNLFYISFILMMFVTFFVLFLPVKNQKMNFPN</sequence>
<protein>
    <recommendedName>
        <fullName evidence="8">Major facilitator superfamily (MFS) profile domain-containing protein</fullName>
    </recommendedName>
</protein>
<keyword evidence="6 7" id="KW-0472">Membrane</keyword>
<dbReference type="GO" id="GO:0005886">
    <property type="term" value="C:plasma membrane"/>
    <property type="evidence" value="ECO:0007669"/>
    <property type="project" value="UniProtKB-SubCell"/>
</dbReference>
<dbReference type="Pfam" id="PF07690">
    <property type="entry name" value="MFS_1"/>
    <property type="match status" value="1"/>
</dbReference>
<evidence type="ECO:0000256" key="1">
    <source>
        <dbReference type="ARBA" id="ARBA00004651"/>
    </source>
</evidence>
<feature type="transmembrane region" description="Helical" evidence="7">
    <location>
        <begin position="144"/>
        <end position="166"/>
    </location>
</feature>
<dbReference type="InterPro" id="IPR036259">
    <property type="entry name" value="MFS_trans_sf"/>
</dbReference>
<evidence type="ECO:0000256" key="5">
    <source>
        <dbReference type="ARBA" id="ARBA00022989"/>
    </source>
</evidence>
<feature type="transmembrane region" description="Helical" evidence="7">
    <location>
        <begin position="27"/>
        <end position="46"/>
    </location>
</feature>
<keyword evidence="2" id="KW-0813">Transport</keyword>
<dbReference type="PANTHER" id="PTHR23517:SF2">
    <property type="entry name" value="MULTIDRUG RESISTANCE PROTEIN MDTH"/>
    <property type="match status" value="1"/>
</dbReference>
<gene>
    <name evidence="9" type="ORF">METZ01_LOCUS68602</name>
</gene>
<dbReference type="EMBL" id="UINC01004631">
    <property type="protein sequence ID" value="SVA15748.1"/>
    <property type="molecule type" value="Genomic_DNA"/>
</dbReference>
<keyword evidence="5 7" id="KW-1133">Transmembrane helix</keyword>
<reference evidence="9" key="1">
    <citation type="submission" date="2018-05" db="EMBL/GenBank/DDBJ databases">
        <authorList>
            <person name="Lanie J.A."/>
            <person name="Ng W.-L."/>
            <person name="Kazmierczak K.M."/>
            <person name="Andrzejewski T.M."/>
            <person name="Davidsen T.M."/>
            <person name="Wayne K.J."/>
            <person name="Tettelin H."/>
            <person name="Glass J.I."/>
            <person name="Rusch D."/>
            <person name="Podicherti R."/>
            <person name="Tsui H.-C.T."/>
            <person name="Winkler M.E."/>
        </authorList>
    </citation>
    <scope>NUCLEOTIDE SEQUENCE</scope>
</reference>
<organism evidence="9">
    <name type="scientific">marine metagenome</name>
    <dbReference type="NCBI Taxonomy" id="408172"/>
    <lineage>
        <taxon>unclassified sequences</taxon>
        <taxon>metagenomes</taxon>
        <taxon>ecological metagenomes</taxon>
    </lineage>
</organism>